<dbReference type="InterPro" id="IPR019448">
    <property type="entry name" value="NT-C2"/>
</dbReference>
<dbReference type="AlphaFoldDB" id="A0A8K0XKU2"/>
<evidence type="ECO:0000313" key="4">
    <source>
        <dbReference type="Proteomes" id="UP000813824"/>
    </source>
</evidence>
<protein>
    <recommendedName>
        <fullName evidence="2">C2 NT-type domain-containing protein</fullName>
    </recommendedName>
</protein>
<feature type="compositionally biased region" description="Polar residues" evidence="1">
    <location>
        <begin position="126"/>
        <end position="145"/>
    </location>
</feature>
<feature type="compositionally biased region" description="Basic and acidic residues" evidence="1">
    <location>
        <begin position="105"/>
        <end position="125"/>
    </location>
</feature>
<feature type="domain" description="C2 NT-type" evidence="2">
    <location>
        <begin position="35"/>
        <end position="293"/>
    </location>
</feature>
<sequence length="490" mass="53148">MSKPAPLAALPLRTPSASHDFVPSTPGTHGFRNQLGSLLPRHALFQVRVHIDQLSNVPLVTGEFGVRWKFKNVQSSSGLFSKMKSASSSTELSRRSSGANTPEGPHIHVTDDHNESADESDRQDSFDSTSTHADPLRRSSSSSNILAPYITASPPQTPTTPDINLTPLALPPSAAPTITKATFSHLSDSTTEARGATDWARLHNYNVTWDQHLSVVVQMDVHRETGDLLPNELKLVVMQRVIHGDPNSPQNPRMGALYLNLAEYANAGPVTRRYLLRESKTNATLKLTIDLEFLAGTKHYKPPPLPKGEILAEVSGLLTNNGLLSTRLARNLDLYNRGTDYAESDSSSSSSPSTSSHPAMPYATVDGQVDYDRLAVLNGLHTTEHLIEAIFNPVPTTSQAPSPFTYYDPEKAREREDSASSKGGYSASEHSSGSSFVEKHAQGVKAHWWQKLHVGSSVSVSRPGTPGGRTFVRPLTPRFSGEGVNAVKVS</sequence>
<reference evidence="3" key="1">
    <citation type="journal article" date="2021" name="New Phytol.">
        <title>Evolutionary innovations through gain and loss of genes in the ectomycorrhizal Boletales.</title>
        <authorList>
            <person name="Wu G."/>
            <person name="Miyauchi S."/>
            <person name="Morin E."/>
            <person name="Kuo A."/>
            <person name="Drula E."/>
            <person name="Varga T."/>
            <person name="Kohler A."/>
            <person name="Feng B."/>
            <person name="Cao Y."/>
            <person name="Lipzen A."/>
            <person name="Daum C."/>
            <person name="Hundley H."/>
            <person name="Pangilinan J."/>
            <person name="Johnson J."/>
            <person name="Barry K."/>
            <person name="LaButti K."/>
            <person name="Ng V."/>
            <person name="Ahrendt S."/>
            <person name="Min B."/>
            <person name="Choi I.G."/>
            <person name="Park H."/>
            <person name="Plett J.M."/>
            <person name="Magnuson J."/>
            <person name="Spatafora J.W."/>
            <person name="Nagy L.G."/>
            <person name="Henrissat B."/>
            <person name="Grigoriev I.V."/>
            <person name="Yang Z.L."/>
            <person name="Xu J."/>
            <person name="Martin F.M."/>
        </authorList>
    </citation>
    <scope>NUCLEOTIDE SEQUENCE</scope>
    <source>
        <strain evidence="3">KKN 215</strain>
    </source>
</reference>
<evidence type="ECO:0000313" key="3">
    <source>
        <dbReference type="EMBL" id="KAH8080689.1"/>
    </source>
</evidence>
<feature type="region of interest" description="Disordered" evidence="1">
    <location>
        <begin position="79"/>
        <end position="163"/>
    </location>
</feature>
<comment type="caution">
    <text evidence="3">The sequence shown here is derived from an EMBL/GenBank/DDBJ whole genome shotgun (WGS) entry which is preliminary data.</text>
</comment>
<dbReference type="PANTHER" id="PTHR21456:SF1">
    <property type="entry name" value="C2 NT-TYPE DOMAIN-CONTAINING PROTEIN"/>
    <property type="match status" value="1"/>
</dbReference>
<feature type="compositionally biased region" description="Low complexity" evidence="1">
    <location>
        <begin position="423"/>
        <end position="435"/>
    </location>
</feature>
<dbReference type="OrthoDB" id="3365224at2759"/>
<evidence type="ECO:0000259" key="2">
    <source>
        <dbReference type="PROSITE" id="PS51840"/>
    </source>
</evidence>
<dbReference type="Pfam" id="PF10358">
    <property type="entry name" value="NT-C2"/>
    <property type="match status" value="1"/>
</dbReference>
<dbReference type="EMBL" id="JAEVFJ010000053">
    <property type="protein sequence ID" value="KAH8080689.1"/>
    <property type="molecule type" value="Genomic_DNA"/>
</dbReference>
<feature type="region of interest" description="Disordered" evidence="1">
    <location>
        <begin position="398"/>
        <end position="437"/>
    </location>
</feature>
<name>A0A8K0XKU2_9AGAR</name>
<feature type="compositionally biased region" description="Basic and acidic residues" evidence="1">
    <location>
        <begin position="408"/>
        <end position="419"/>
    </location>
</feature>
<evidence type="ECO:0000256" key="1">
    <source>
        <dbReference type="SAM" id="MobiDB-lite"/>
    </source>
</evidence>
<dbReference type="PANTHER" id="PTHR21456">
    <property type="entry name" value="FAMILY WITH SEQUENCE SIMILARITY 102"/>
    <property type="match status" value="1"/>
</dbReference>
<dbReference type="Proteomes" id="UP000813824">
    <property type="component" value="Unassembled WGS sequence"/>
</dbReference>
<feature type="compositionally biased region" description="Low complexity" evidence="1">
    <location>
        <begin position="85"/>
        <end position="97"/>
    </location>
</feature>
<proteinExistence type="predicted"/>
<organism evidence="3 4">
    <name type="scientific">Cristinia sonorae</name>
    <dbReference type="NCBI Taxonomy" id="1940300"/>
    <lineage>
        <taxon>Eukaryota</taxon>
        <taxon>Fungi</taxon>
        <taxon>Dikarya</taxon>
        <taxon>Basidiomycota</taxon>
        <taxon>Agaricomycotina</taxon>
        <taxon>Agaricomycetes</taxon>
        <taxon>Agaricomycetidae</taxon>
        <taxon>Agaricales</taxon>
        <taxon>Pleurotineae</taxon>
        <taxon>Stephanosporaceae</taxon>
        <taxon>Cristinia</taxon>
    </lineage>
</organism>
<dbReference type="InterPro" id="IPR039931">
    <property type="entry name" value="EEIG1/2-like"/>
</dbReference>
<feature type="compositionally biased region" description="Low complexity" evidence="1">
    <location>
        <begin position="344"/>
        <end position="356"/>
    </location>
</feature>
<feature type="region of interest" description="Disordered" evidence="1">
    <location>
        <begin position="457"/>
        <end position="477"/>
    </location>
</feature>
<dbReference type="PROSITE" id="PS51840">
    <property type="entry name" value="C2_NT"/>
    <property type="match status" value="1"/>
</dbReference>
<gene>
    <name evidence="3" type="ORF">BXZ70DRAFT_901335</name>
</gene>
<keyword evidence="4" id="KW-1185">Reference proteome</keyword>
<accession>A0A8K0XKU2</accession>
<feature type="region of interest" description="Disordered" evidence="1">
    <location>
        <begin position="340"/>
        <end position="363"/>
    </location>
</feature>